<reference evidence="1 2" key="1">
    <citation type="submission" date="2023-09" db="EMBL/GenBank/DDBJ databases">
        <authorList>
            <person name="Rey-Velasco X."/>
        </authorList>
    </citation>
    <scope>NUCLEOTIDE SEQUENCE [LARGE SCALE GENOMIC DNA]</scope>
    <source>
        <strain evidence="1 2">F363</strain>
    </source>
</reference>
<dbReference type="RefSeq" id="WP_311534560.1">
    <property type="nucleotide sequence ID" value="NZ_JAVRHQ010000009.1"/>
</dbReference>
<sequence length="99" mass="11920">MSEFLIKIEPEVINDIQEGINWYNKQQQGLGRLFYAEVRTTFNSIRINPYYQIRYDKVRCLPLKKFPYMVHFSLSEKEDLIIIRGVFNTADSPKKWQRT</sequence>
<evidence type="ECO:0000313" key="1">
    <source>
        <dbReference type="EMBL" id="MDT0642936.1"/>
    </source>
</evidence>
<dbReference type="Gene3D" id="3.30.2310.20">
    <property type="entry name" value="RelE-like"/>
    <property type="match status" value="1"/>
</dbReference>
<dbReference type="InterPro" id="IPR035093">
    <property type="entry name" value="RelE/ParE_toxin_dom_sf"/>
</dbReference>
<accession>A0ABU3C9B9</accession>
<keyword evidence="2" id="KW-1185">Reference proteome</keyword>
<evidence type="ECO:0000313" key="2">
    <source>
        <dbReference type="Proteomes" id="UP001262889"/>
    </source>
</evidence>
<protein>
    <recommendedName>
        <fullName evidence="3">Type II toxin-antitoxin system RelE/ParE family toxin</fullName>
    </recommendedName>
</protein>
<dbReference type="EMBL" id="JAVRHQ010000009">
    <property type="protein sequence ID" value="MDT0642936.1"/>
    <property type="molecule type" value="Genomic_DNA"/>
</dbReference>
<proteinExistence type="predicted"/>
<evidence type="ECO:0008006" key="3">
    <source>
        <dbReference type="Google" id="ProtNLM"/>
    </source>
</evidence>
<dbReference type="Proteomes" id="UP001262889">
    <property type="component" value="Unassembled WGS sequence"/>
</dbReference>
<organism evidence="1 2">
    <name type="scientific">Autumnicola tepida</name>
    <dbReference type="NCBI Taxonomy" id="3075595"/>
    <lineage>
        <taxon>Bacteria</taxon>
        <taxon>Pseudomonadati</taxon>
        <taxon>Bacteroidota</taxon>
        <taxon>Flavobacteriia</taxon>
        <taxon>Flavobacteriales</taxon>
        <taxon>Flavobacteriaceae</taxon>
        <taxon>Autumnicola</taxon>
    </lineage>
</organism>
<comment type="caution">
    <text evidence="1">The sequence shown here is derived from an EMBL/GenBank/DDBJ whole genome shotgun (WGS) entry which is preliminary data.</text>
</comment>
<gene>
    <name evidence="1" type="ORF">RM553_08845</name>
</gene>
<name>A0ABU3C9B9_9FLAO</name>